<protein>
    <submittedName>
        <fullName evidence="2">Uncharacterized protein</fullName>
    </submittedName>
</protein>
<proteinExistence type="predicted"/>
<feature type="transmembrane region" description="Helical" evidence="1">
    <location>
        <begin position="104"/>
        <end position="124"/>
    </location>
</feature>
<dbReference type="RefSeq" id="WP_386054526.1">
    <property type="nucleotide sequence ID" value="NZ_JBHTKH010000018.1"/>
</dbReference>
<evidence type="ECO:0000313" key="3">
    <source>
        <dbReference type="Proteomes" id="UP001597046"/>
    </source>
</evidence>
<organism evidence="2 3">
    <name type="scientific">Terrabacter terrigena</name>
    <dbReference type="NCBI Taxonomy" id="574718"/>
    <lineage>
        <taxon>Bacteria</taxon>
        <taxon>Bacillati</taxon>
        <taxon>Actinomycetota</taxon>
        <taxon>Actinomycetes</taxon>
        <taxon>Micrococcales</taxon>
        <taxon>Intrasporangiaceae</taxon>
        <taxon>Terrabacter</taxon>
    </lineage>
</organism>
<dbReference type="Pfam" id="PF20128">
    <property type="entry name" value="DUF6518"/>
    <property type="match status" value="1"/>
</dbReference>
<name>A0ABW3N0K7_9MICO</name>
<dbReference type="Proteomes" id="UP001597046">
    <property type="component" value="Unassembled WGS sequence"/>
</dbReference>
<gene>
    <name evidence="2" type="ORF">ACFQ2V_19070</name>
</gene>
<keyword evidence="1" id="KW-0812">Transmembrane</keyword>
<feature type="transmembrane region" description="Helical" evidence="1">
    <location>
        <begin position="161"/>
        <end position="182"/>
    </location>
</feature>
<dbReference type="InterPro" id="IPR045393">
    <property type="entry name" value="DUF6518"/>
</dbReference>
<keyword evidence="3" id="KW-1185">Reference proteome</keyword>
<evidence type="ECO:0000313" key="2">
    <source>
        <dbReference type="EMBL" id="MFD1056418.1"/>
    </source>
</evidence>
<evidence type="ECO:0000256" key="1">
    <source>
        <dbReference type="SAM" id="Phobius"/>
    </source>
</evidence>
<sequence length="190" mass="19369">MSRRTFVRSLAASVALGAGSVLLGALASGYGPLSVRPDPGLVWLRYVSGWLGAPWAWGLLGLALGWVAGRALSAALSATAGLLVAVLSYYVAKAAVGITPWLDWNATGMWCGAALVTGPVLGLLGHLARRRSWTAVPAALVAPALMVSDVGRASAGPTRPGADLAVLVAAAVLAVALVARVLQARRRQSI</sequence>
<dbReference type="EMBL" id="JBHTKH010000018">
    <property type="protein sequence ID" value="MFD1056418.1"/>
    <property type="molecule type" value="Genomic_DNA"/>
</dbReference>
<reference evidence="3" key="1">
    <citation type="journal article" date="2019" name="Int. J. Syst. Evol. Microbiol.">
        <title>The Global Catalogue of Microorganisms (GCM) 10K type strain sequencing project: providing services to taxonomists for standard genome sequencing and annotation.</title>
        <authorList>
            <consortium name="The Broad Institute Genomics Platform"/>
            <consortium name="The Broad Institute Genome Sequencing Center for Infectious Disease"/>
            <person name="Wu L."/>
            <person name="Ma J."/>
        </authorList>
    </citation>
    <scope>NUCLEOTIDE SEQUENCE [LARGE SCALE GENOMIC DNA]</scope>
    <source>
        <strain evidence="3">CCUG 57508</strain>
    </source>
</reference>
<feature type="transmembrane region" description="Helical" evidence="1">
    <location>
        <begin position="43"/>
        <end position="64"/>
    </location>
</feature>
<comment type="caution">
    <text evidence="2">The sequence shown here is derived from an EMBL/GenBank/DDBJ whole genome shotgun (WGS) entry which is preliminary data.</text>
</comment>
<keyword evidence="1" id="KW-0472">Membrane</keyword>
<feature type="transmembrane region" description="Helical" evidence="1">
    <location>
        <begin position="71"/>
        <end position="92"/>
    </location>
</feature>
<accession>A0ABW3N0K7</accession>
<feature type="transmembrane region" description="Helical" evidence="1">
    <location>
        <begin position="136"/>
        <end position="155"/>
    </location>
</feature>
<keyword evidence="1" id="KW-1133">Transmembrane helix</keyword>